<feature type="domain" description="STAS" evidence="3">
    <location>
        <begin position="3"/>
        <end position="110"/>
    </location>
</feature>
<dbReference type="InterPro" id="IPR003658">
    <property type="entry name" value="Anti-sigma_ant"/>
</dbReference>
<dbReference type="InterPro" id="IPR036513">
    <property type="entry name" value="STAS_dom_sf"/>
</dbReference>
<evidence type="ECO:0000259" key="3">
    <source>
        <dbReference type="PROSITE" id="PS50801"/>
    </source>
</evidence>
<proteinExistence type="inferred from homology"/>
<gene>
    <name evidence="4" type="ORF">KDA27_05510</name>
</gene>
<dbReference type="AlphaFoldDB" id="A0A956SDH0"/>
<reference evidence="4" key="1">
    <citation type="submission" date="2020-04" db="EMBL/GenBank/DDBJ databases">
        <authorList>
            <person name="Zhang T."/>
        </authorList>
    </citation>
    <scope>NUCLEOTIDE SEQUENCE</scope>
    <source>
        <strain evidence="4">HKST-UBA02</strain>
    </source>
</reference>
<dbReference type="SUPFAM" id="SSF52091">
    <property type="entry name" value="SpoIIaa-like"/>
    <property type="match status" value="1"/>
</dbReference>
<accession>A0A956SDH0</accession>
<evidence type="ECO:0000256" key="2">
    <source>
        <dbReference type="RuleBase" id="RU003749"/>
    </source>
</evidence>
<dbReference type="InterPro" id="IPR002645">
    <property type="entry name" value="STAS_dom"/>
</dbReference>
<evidence type="ECO:0000256" key="1">
    <source>
        <dbReference type="ARBA" id="ARBA00009013"/>
    </source>
</evidence>
<dbReference type="Proteomes" id="UP000739538">
    <property type="component" value="Unassembled WGS sequence"/>
</dbReference>
<name>A0A956SDH0_UNCEI</name>
<dbReference type="PROSITE" id="PS50801">
    <property type="entry name" value="STAS"/>
    <property type="match status" value="1"/>
</dbReference>
<dbReference type="GO" id="GO:0043856">
    <property type="term" value="F:anti-sigma factor antagonist activity"/>
    <property type="evidence" value="ECO:0007669"/>
    <property type="project" value="InterPro"/>
</dbReference>
<dbReference type="Gene3D" id="3.30.750.24">
    <property type="entry name" value="STAS domain"/>
    <property type="match status" value="1"/>
</dbReference>
<reference evidence="4" key="2">
    <citation type="journal article" date="2021" name="Microbiome">
        <title>Successional dynamics and alternative stable states in a saline activated sludge microbial community over 9 years.</title>
        <authorList>
            <person name="Wang Y."/>
            <person name="Ye J."/>
            <person name="Ju F."/>
            <person name="Liu L."/>
            <person name="Boyd J.A."/>
            <person name="Deng Y."/>
            <person name="Parks D.H."/>
            <person name="Jiang X."/>
            <person name="Yin X."/>
            <person name="Woodcroft B.J."/>
            <person name="Tyson G.W."/>
            <person name="Hugenholtz P."/>
            <person name="Polz M.F."/>
            <person name="Zhang T."/>
        </authorList>
    </citation>
    <scope>NUCLEOTIDE SEQUENCE</scope>
    <source>
        <strain evidence="4">HKST-UBA02</strain>
    </source>
</reference>
<sequence length="112" mass="12394">MAFEVHVDEENDVIVLHLHGALDHEATEFPSEVRRAVLTGKPLVVDLSAIASVQSMGIGMLVEGFKAAKESGRRMVFVGARPQVRAVLNHTKLDTIFELIDSIDEAFDLLRR</sequence>
<dbReference type="PANTHER" id="PTHR33495">
    <property type="entry name" value="ANTI-SIGMA FACTOR ANTAGONIST TM_1081-RELATED-RELATED"/>
    <property type="match status" value="1"/>
</dbReference>
<dbReference type="NCBIfam" id="TIGR00377">
    <property type="entry name" value="ant_ant_sig"/>
    <property type="match status" value="1"/>
</dbReference>
<dbReference type="CDD" id="cd07043">
    <property type="entry name" value="STAS_anti-anti-sigma_factors"/>
    <property type="match status" value="1"/>
</dbReference>
<comment type="similarity">
    <text evidence="1 2">Belongs to the anti-sigma-factor antagonist family.</text>
</comment>
<protein>
    <recommendedName>
        <fullName evidence="2">Anti-sigma factor antagonist</fullName>
    </recommendedName>
</protein>
<evidence type="ECO:0000313" key="5">
    <source>
        <dbReference type="Proteomes" id="UP000739538"/>
    </source>
</evidence>
<comment type="caution">
    <text evidence="4">The sequence shown here is derived from an EMBL/GenBank/DDBJ whole genome shotgun (WGS) entry which is preliminary data.</text>
</comment>
<dbReference type="EMBL" id="JAGQHS010000018">
    <property type="protein sequence ID" value="MCA9755239.1"/>
    <property type="molecule type" value="Genomic_DNA"/>
</dbReference>
<organism evidence="4 5">
    <name type="scientific">Eiseniibacteriota bacterium</name>
    <dbReference type="NCBI Taxonomy" id="2212470"/>
    <lineage>
        <taxon>Bacteria</taxon>
        <taxon>Candidatus Eiseniibacteriota</taxon>
    </lineage>
</organism>
<evidence type="ECO:0000313" key="4">
    <source>
        <dbReference type="EMBL" id="MCA9755239.1"/>
    </source>
</evidence>
<dbReference type="Pfam" id="PF01740">
    <property type="entry name" value="STAS"/>
    <property type="match status" value="1"/>
</dbReference>